<gene>
    <name evidence="3" type="ORF">SAMN04488005_0059</name>
</gene>
<dbReference type="STRING" id="390270.SAMN04488005_0059"/>
<feature type="domain" description="Inner membrane protein YgaP-like transmembrane" evidence="2">
    <location>
        <begin position="1"/>
        <end position="69"/>
    </location>
</feature>
<organism evidence="3 4">
    <name type="scientific">Yoonia tamlensis</name>
    <dbReference type="NCBI Taxonomy" id="390270"/>
    <lineage>
        <taxon>Bacteria</taxon>
        <taxon>Pseudomonadati</taxon>
        <taxon>Pseudomonadota</taxon>
        <taxon>Alphaproteobacteria</taxon>
        <taxon>Rhodobacterales</taxon>
        <taxon>Paracoccaceae</taxon>
        <taxon>Yoonia</taxon>
    </lineage>
</organism>
<evidence type="ECO:0000256" key="1">
    <source>
        <dbReference type="SAM" id="Phobius"/>
    </source>
</evidence>
<name>A0A1I6FNV7_9RHOB</name>
<evidence type="ECO:0000313" key="4">
    <source>
        <dbReference type="Proteomes" id="UP000199478"/>
    </source>
</evidence>
<dbReference type="AlphaFoldDB" id="A0A1I6FNV7"/>
<accession>A0A1I6FNV7</accession>
<dbReference type="InterPro" id="IPR021309">
    <property type="entry name" value="YgaP-like_TM"/>
</dbReference>
<keyword evidence="1" id="KW-0812">Transmembrane</keyword>
<proteinExistence type="predicted"/>
<evidence type="ECO:0000259" key="2">
    <source>
        <dbReference type="Pfam" id="PF11127"/>
    </source>
</evidence>
<feature type="transmembrane region" description="Helical" evidence="1">
    <location>
        <begin position="38"/>
        <end position="57"/>
    </location>
</feature>
<keyword evidence="4" id="KW-1185">Reference proteome</keyword>
<dbReference type="RefSeq" id="WP_090194927.1">
    <property type="nucleotide sequence ID" value="NZ_FOYP01000001.1"/>
</dbReference>
<evidence type="ECO:0000313" key="3">
    <source>
        <dbReference type="EMBL" id="SFR31477.1"/>
    </source>
</evidence>
<reference evidence="4" key="1">
    <citation type="submission" date="2016-10" db="EMBL/GenBank/DDBJ databases">
        <authorList>
            <person name="Varghese N."/>
            <person name="Submissions S."/>
        </authorList>
    </citation>
    <scope>NUCLEOTIDE SEQUENCE [LARGE SCALE GENOMIC DNA]</scope>
    <source>
        <strain evidence="4">DSM 26879</strain>
    </source>
</reference>
<feature type="transmembrane region" description="Helical" evidence="1">
    <location>
        <begin position="12"/>
        <end position="32"/>
    </location>
</feature>
<keyword evidence="1" id="KW-1133">Transmembrane helix</keyword>
<dbReference type="OrthoDB" id="9804804at2"/>
<dbReference type="Pfam" id="PF11127">
    <property type="entry name" value="YgaP-like_TM"/>
    <property type="match status" value="1"/>
</dbReference>
<dbReference type="EMBL" id="FOYP01000001">
    <property type="protein sequence ID" value="SFR31477.1"/>
    <property type="molecule type" value="Genomic_DNA"/>
</dbReference>
<keyword evidence="1" id="KW-0472">Membrane</keyword>
<sequence length="70" mass="7570">MTANVGTIDRLFRIVLGVILIALPVISEFAIFDSIAATVISVIAGIIMIGTAALRFCPIYRIFGLRTCRT</sequence>
<protein>
    <recommendedName>
        <fullName evidence="2">Inner membrane protein YgaP-like transmembrane domain-containing protein</fullName>
    </recommendedName>
</protein>
<dbReference type="Proteomes" id="UP000199478">
    <property type="component" value="Unassembled WGS sequence"/>
</dbReference>